<evidence type="ECO:0000313" key="2">
    <source>
        <dbReference type="EMBL" id="SIN59543.1"/>
    </source>
</evidence>
<feature type="transmembrane region" description="Helical" evidence="1">
    <location>
        <begin position="46"/>
        <end position="64"/>
    </location>
</feature>
<dbReference type="Pfam" id="PF09945">
    <property type="entry name" value="DUF2177"/>
    <property type="match status" value="1"/>
</dbReference>
<evidence type="ECO:0000313" key="3">
    <source>
        <dbReference type="Proteomes" id="UP000185192"/>
    </source>
</evidence>
<dbReference type="Proteomes" id="UP000185192">
    <property type="component" value="Unassembled WGS sequence"/>
</dbReference>
<gene>
    <name evidence="2" type="ORF">SAMN02745824_0071</name>
</gene>
<reference evidence="3" key="1">
    <citation type="submission" date="2016-11" db="EMBL/GenBank/DDBJ databases">
        <authorList>
            <person name="Varghese N."/>
            <person name="Submissions S."/>
        </authorList>
    </citation>
    <scope>NUCLEOTIDE SEQUENCE [LARGE SCALE GENOMIC DNA]</scope>
    <source>
        <strain evidence="3">DSM 22363</strain>
    </source>
</reference>
<organism evidence="2 3">
    <name type="scientific">Parasphingorhabdus marina DSM 22363</name>
    <dbReference type="NCBI Taxonomy" id="1123272"/>
    <lineage>
        <taxon>Bacteria</taxon>
        <taxon>Pseudomonadati</taxon>
        <taxon>Pseudomonadota</taxon>
        <taxon>Alphaproteobacteria</taxon>
        <taxon>Sphingomonadales</taxon>
        <taxon>Sphingomonadaceae</taxon>
        <taxon>Parasphingorhabdus</taxon>
    </lineage>
</organism>
<keyword evidence="1" id="KW-0812">Transmembrane</keyword>
<keyword evidence="3" id="KW-1185">Reference proteome</keyword>
<sequence>MTQYIVAYLVAAVIFGILDFLWLSNMASSLYRPVIGEIMADEFRKAPAAAFYFIYLFGIVWFGIKPALISGQWTSALLNGALFGGIAYATYDLTSQAVLKTWSTKITLYDIAWGTFATGTTAALTAYLILRFVKA</sequence>
<proteinExistence type="predicted"/>
<feature type="transmembrane region" description="Helical" evidence="1">
    <location>
        <begin position="6"/>
        <end position="25"/>
    </location>
</feature>
<dbReference type="InterPro" id="IPR018687">
    <property type="entry name" value="DUF2177_membr"/>
</dbReference>
<name>A0A1N6CLU4_9SPHN</name>
<dbReference type="AlphaFoldDB" id="A0A1N6CLU4"/>
<feature type="transmembrane region" description="Helical" evidence="1">
    <location>
        <begin position="76"/>
        <end position="94"/>
    </location>
</feature>
<dbReference type="STRING" id="1123272.SAMN02745824_0071"/>
<accession>A0A1N6CLU4</accession>
<keyword evidence="1" id="KW-0472">Membrane</keyword>
<protein>
    <submittedName>
        <fullName evidence="2">Uncharacterized membrane protein</fullName>
    </submittedName>
</protein>
<dbReference type="RefSeq" id="WP_074203196.1">
    <property type="nucleotide sequence ID" value="NZ_FSQW01000001.1"/>
</dbReference>
<feature type="transmembrane region" description="Helical" evidence="1">
    <location>
        <begin position="106"/>
        <end position="130"/>
    </location>
</feature>
<dbReference type="OrthoDB" id="166547at2"/>
<dbReference type="EMBL" id="FSQW01000001">
    <property type="protein sequence ID" value="SIN59543.1"/>
    <property type="molecule type" value="Genomic_DNA"/>
</dbReference>
<keyword evidence="1" id="KW-1133">Transmembrane helix</keyword>
<evidence type="ECO:0000256" key="1">
    <source>
        <dbReference type="SAM" id="Phobius"/>
    </source>
</evidence>